<reference evidence="4" key="1">
    <citation type="submission" date="2025-08" db="UniProtKB">
        <authorList>
            <consortium name="RefSeq"/>
        </authorList>
    </citation>
    <scope>IDENTIFICATION</scope>
    <source>
        <strain evidence="4">Aabys</strain>
        <tissue evidence="4">Whole body</tissue>
    </source>
</reference>
<feature type="compositionally biased region" description="Low complexity" evidence="1">
    <location>
        <begin position="135"/>
        <end position="160"/>
    </location>
</feature>
<evidence type="ECO:0000256" key="1">
    <source>
        <dbReference type="SAM" id="MobiDB-lite"/>
    </source>
</evidence>
<protein>
    <submittedName>
        <fullName evidence="4">Uncharacterized protein LOC109613008</fullName>
    </submittedName>
</protein>
<dbReference type="Proteomes" id="UP001652621">
    <property type="component" value="Unplaced"/>
</dbReference>
<keyword evidence="3" id="KW-1185">Reference proteome</keyword>
<name>A0A9J7DIE8_MUSDO</name>
<feature type="chain" id="PRO_5039887301" evidence="2">
    <location>
        <begin position="26"/>
        <end position="198"/>
    </location>
</feature>
<organism evidence="3 4">
    <name type="scientific">Musca domestica</name>
    <name type="common">House fly</name>
    <dbReference type="NCBI Taxonomy" id="7370"/>
    <lineage>
        <taxon>Eukaryota</taxon>
        <taxon>Metazoa</taxon>
        <taxon>Ecdysozoa</taxon>
        <taxon>Arthropoda</taxon>
        <taxon>Hexapoda</taxon>
        <taxon>Insecta</taxon>
        <taxon>Pterygota</taxon>
        <taxon>Neoptera</taxon>
        <taxon>Endopterygota</taxon>
        <taxon>Diptera</taxon>
        <taxon>Brachycera</taxon>
        <taxon>Muscomorpha</taxon>
        <taxon>Muscoidea</taxon>
        <taxon>Muscidae</taxon>
        <taxon>Musca</taxon>
    </lineage>
</organism>
<evidence type="ECO:0000313" key="4">
    <source>
        <dbReference type="RefSeq" id="XP_019894111.1"/>
    </source>
</evidence>
<feature type="region of interest" description="Disordered" evidence="1">
    <location>
        <begin position="133"/>
        <end position="160"/>
    </location>
</feature>
<proteinExistence type="predicted"/>
<dbReference type="AlphaFoldDB" id="A0A9J7DIE8"/>
<accession>A0A9J7DIE8</accession>
<feature type="signal peptide" evidence="2">
    <location>
        <begin position="1"/>
        <end position="25"/>
    </location>
</feature>
<keyword evidence="2" id="KW-0732">Signal</keyword>
<dbReference type="OrthoDB" id="8069881at2759"/>
<sequence length="198" mass="21083">MLFSWSSKLAVLAALLAIGVLIAEAGRVKLRPLKPDEVYSLLKKAGREDAVPEGRVVTQAISAISGFGLGVASGVGGAIIYDLITQPNETMTWLNGLFGMNGGSTAGSSSEPKTQEICFKTRSMDYDYDVVGRQTGTTGTTGTSPTGTATPTTPTTMTATTGAASDTTCIVIEKARHRRRREAIIQQLEERYKHLNLE</sequence>
<dbReference type="GeneID" id="109613008"/>
<gene>
    <name evidence="4" type="primary">LOC109613008</name>
</gene>
<dbReference type="KEGG" id="mde:109613008"/>
<dbReference type="VEuPathDB" id="VectorBase:MDOMA2_005174"/>
<evidence type="ECO:0000313" key="3">
    <source>
        <dbReference type="Proteomes" id="UP001652621"/>
    </source>
</evidence>
<dbReference type="RefSeq" id="XP_019894111.1">
    <property type="nucleotide sequence ID" value="XM_020038552.2"/>
</dbReference>
<evidence type="ECO:0000256" key="2">
    <source>
        <dbReference type="SAM" id="SignalP"/>
    </source>
</evidence>